<gene>
    <name evidence="4" type="ORF">BN159_5595</name>
</gene>
<evidence type="ECO:0000313" key="5">
    <source>
        <dbReference type="Proteomes" id="UP000008043"/>
    </source>
</evidence>
<keyword evidence="5" id="KW-1185">Reference proteome</keyword>
<evidence type="ECO:0000256" key="3">
    <source>
        <dbReference type="SAM" id="MobiDB-lite"/>
    </source>
</evidence>
<proteinExistence type="predicted"/>
<dbReference type="KEGG" id="sdv:BN159_5595"/>
<evidence type="ECO:0000256" key="1">
    <source>
        <dbReference type="ARBA" id="ARBA00022729"/>
    </source>
</evidence>
<organism evidence="4 5">
    <name type="scientific">Streptomyces davaonensis (strain DSM 101723 / JCM 4913 / KCC S-0913 / 768)</name>
    <dbReference type="NCBI Taxonomy" id="1214101"/>
    <lineage>
        <taxon>Bacteria</taxon>
        <taxon>Bacillati</taxon>
        <taxon>Actinomycetota</taxon>
        <taxon>Actinomycetes</taxon>
        <taxon>Kitasatosporales</taxon>
        <taxon>Streptomycetaceae</taxon>
        <taxon>Streptomyces</taxon>
    </lineage>
</organism>
<feature type="compositionally biased region" description="Basic and acidic residues" evidence="3">
    <location>
        <begin position="140"/>
        <end position="156"/>
    </location>
</feature>
<dbReference type="Pfam" id="PF06236">
    <property type="entry name" value="MelC1"/>
    <property type="match status" value="1"/>
</dbReference>
<dbReference type="RefSeq" id="WP_015660312.1">
    <property type="nucleotide sequence ID" value="NC_020504.1"/>
</dbReference>
<dbReference type="Gene3D" id="3.30.1880.10">
    <property type="entry name" value="protein ne1242 domain like"/>
    <property type="match status" value="1"/>
</dbReference>
<dbReference type="PATRIC" id="fig|1214101.3.peg.5672"/>
<name>K4RB09_STRDJ</name>
<evidence type="ECO:0000256" key="2">
    <source>
        <dbReference type="ARBA" id="ARBA00023008"/>
    </source>
</evidence>
<dbReference type="HOGENOM" id="CLU_130429_0_0_11"/>
<reference evidence="4 5" key="1">
    <citation type="journal article" date="2012" name="J. Bacteriol.">
        <title>Genome sequence of the bacterium Streptomyces davawensis JCM 4913 and heterologous production of the unique antibiotic roseoflavin.</title>
        <authorList>
            <person name="Jankowitsch F."/>
            <person name="Schwarz J."/>
            <person name="Ruckert C."/>
            <person name="Gust B."/>
            <person name="Szczepanowski R."/>
            <person name="Blom J."/>
            <person name="Pelzer S."/>
            <person name="Kalinowski J."/>
            <person name="Mack M."/>
        </authorList>
    </citation>
    <scope>NUCLEOTIDE SEQUENCE [LARGE SCALE GENOMIC DNA]</scope>
    <source>
        <strain evidence="5">DSM 101723 / JCM 4913 / KCC S-0913 / 768</strain>
    </source>
</reference>
<evidence type="ECO:0000313" key="4">
    <source>
        <dbReference type="EMBL" id="CCK29974.1"/>
    </source>
</evidence>
<dbReference type="Proteomes" id="UP000008043">
    <property type="component" value="Chromosome"/>
</dbReference>
<dbReference type="OrthoDB" id="3405860at2"/>
<dbReference type="STRING" id="1214101.BN159_5595"/>
<dbReference type="eggNOG" id="ENOG502ZJE1">
    <property type="taxonomic scope" value="Bacteria"/>
</dbReference>
<dbReference type="EMBL" id="HE971709">
    <property type="protein sequence ID" value="CCK29974.1"/>
    <property type="molecule type" value="Genomic_DNA"/>
</dbReference>
<keyword evidence="2" id="KW-0186">Copper</keyword>
<protein>
    <submittedName>
        <fullName evidence="4">Putative secreted protein</fullName>
    </submittedName>
</protein>
<sequence length="156" mass="16412">MVVGVGGMAVGTEPGTQGKARTGPVRGGRRDLLRGLLVAAGALALAPVVAASRPGAVQAEDKPGELAFDETYRGRHLRGIRTSDVRGGAPQWYVTVDGVPLHLMRRADGSWLSMIDHYASYATPLDAARGAVDELGPGQRLRDTGTDTREHHGVHA</sequence>
<dbReference type="GO" id="GO:0005507">
    <property type="term" value="F:copper ion binding"/>
    <property type="evidence" value="ECO:0007669"/>
    <property type="project" value="InterPro"/>
</dbReference>
<dbReference type="GO" id="GO:0042438">
    <property type="term" value="P:melanin biosynthetic process"/>
    <property type="evidence" value="ECO:0007669"/>
    <property type="project" value="InterPro"/>
</dbReference>
<feature type="region of interest" description="Disordered" evidence="3">
    <location>
        <begin position="1"/>
        <end position="26"/>
    </location>
</feature>
<dbReference type="AlphaFoldDB" id="K4RB09"/>
<accession>K4RB09</accession>
<keyword evidence="1" id="KW-0732">Signal</keyword>
<dbReference type="InterPro" id="IPR010928">
    <property type="entry name" value="MelC1"/>
</dbReference>
<feature type="region of interest" description="Disordered" evidence="3">
    <location>
        <begin position="134"/>
        <end position="156"/>
    </location>
</feature>
<dbReference type="InterPro" id="IPR023199">
    <property type="entry name" value="GriE/MELC1_sf"/>
</dbReference>